<dbReference type="SUPFAM" id="SSF50044">
    <property type="entry name" value="SH3-domain"/>
    <property type="match status" value="1"/>
</dbReference>
<feature type="compositionally biased region" description="Polar residues" evidence="3">
    <location>
        <begin position="538"/>
        <end position="569"/>
    </location>
</feature>
<dbReference type="InterPro" id="IPR051500">
    <property type="entry name" value="cTAGE_MIA/OTOR"/>
</dbReference>
<dbReference type="CTD" id="33930"/>
<feature type="compositionally biased region" description="Basic and acidic residues" evidence="3">
    <location>
        <begin position="1393"/>
        <end position="1402"/>
    </location>
</feature>
<feature type="region of interest" description="Disordered" evidence="3">
    <location>
        <begin position="384"/>
        <end position="408"/>
    </location>
</feature>
<dbReference type="KEGG" id="dqu:106741694"/>
<reference evidence="6" key="1">
    <citation type="submission" date="2025-08" db="UniProtKB">
        <authorList>
            <consortium name="RefSeq"/>
        </authorList>
    </citation>
    <scope>IDENTIFICATION</scope>
</reference>
<feature type="coiled-coil region" evidence="2">
    <location>
        <begin position="1031"/>
        <end position="1093"/>
    </location>
</feature>
<feature type="compositionally biased region" description="Polar residues" evidence="3">
    <location>
        <begin position="384"/>
        <end position="400"/>
    </location>
</feature>
<dbReference type="RefSeq" id="XP_014469433.1">
    <property type="nucleotide sequence ID" value="XM_014613947.1"/>
</dbReference>
<dbReference type="OrthoDB" id="6627676at2759"/>
<dbReference type="PANTHER" id="PTHR23158:SF33">
    <property type="entry name" value="TRANSPORT AND GOLGI ORGANIZATION PROTEIN 1"/>
    <property type="match status" value="1"/>
</dbReference>
<keyword evidence="5" id="KW-1185">Reference proteome</keyword>
<keyword evidence="1 2" id="KW-0175">Coiled coil</keyword>
<feature type="compositionally biased region" description="Pro residues" evidence="3">
    <location>
        <begin position="1280"/>
        <end position="1300"/>
    </location>
</feature>
<gene>
    <name evidence="6" type="primary">LOC106741694</name>
</gene>
<feature type="compositionally biased region" description="Pro residues" evidence="3">
    <location>
        <begin position="1311"/>
        <end position="1321"/>
    </location>
</feature>
<evidence type="ECO:0000313" key="6">
    <source>
        <dbReference type="RefSeq" id="XP_014469433.1"/>
    </source>
</evidence>
<keyword evidence="4" id="KW-0732">Signal</keyword>
<dbReference type="GO" id="GO:0035459">
    <property type="term" value="P:vesicle cargo loading"/>
    <property type="evidence" value="ECO:0007669"/>
    <property type="project" value="TreeGrafter"/>
</dbReference>
<dbReference type="Proteomes" id="UP000515204">
    <property type="component" value="Unplaced"/>
</dbReference>
<protein>
    <submittedName>
        <fullName evidence="6">Transport and Golgi organization protein 1</fullName>
    </submittedName>
</protein>
<dbReference type="Gene3D" id="2.30.30.40">
    <property type="entry name" value="SH3 Domains"/>
    <property type="match status" value="1"/>
</dbReference>
<feature type="coiled-coil region" evidence="2">
    <location>
        <begin position="805"/>
        <end position="881"/>
    </location>
</feature>
<dbReference type="PANTHER" id="PTHR23158">
    <property type="entry name" value="MELANOMA INHIBITORY ACTIVITY-RELATED"/>
    <property type="match status" value="1"/>
</dbReference>
<feature type="coiled-coil region" evidence="2">
    <location>
        <begin position="1122"/>
        <end position="1202"/>
    </location>
</feature>
<dbReference type="GO" id="GO:0006888">
    <property type="term" value="P:endoplasmic reticulum to Golgi vesicle-mediated transport"/>
    <property type="evidence" value="ECO:0007669"/>
    <property type="project" value="TreeGrafter"/>
</dbReference>
<proteinExistence type="predicted"/>
<name>A0A6P3WTH6_DINQU</name>
<dbReference type="GeneID" id="106741694"/>
<dbReference type="PROSITE" id="PS51257">
    <property type="entry name" value="PROKAR_LIPOPROTEIN"/>
    <property type="match status" value="1"/>
</dbReference>
<dbReference type="GO" id="GO:0009306">
    <property type="term" value="P:protein secretion"/>
    <property type="evidence" value="ECO:0007669"/>
    <property type="project" value="TreeGrafter"/>
</dbReference>
<feature type="compositionally biased region" description="Basic and acidic residues" evidence="3">
    <location>
        <begin position="324"/>
        <end position="334"/>
    </location>
</feature>
<evidence type="ECO:0000313" key="5">
    <source>
        <dbReference type="Proteomes" id="UP000515204"/>
    </source>
</evidence>
<evidence type="ECO:0000256" key="2">
    <source>
        <dbReference type="SAM" id="Coils"/>
    </source>
</evidence>
<feature type="region of interest" description="Disordered" evidence="3">
    <location>
        <begin position="538"/>
        <end position="574"/>
    </location>
</feature>
<feature type="compositionally biased region" description="Pro residues" evidence="3">
    <location>
        <begin position="1342"/>
        <end position="1354"/>
    </location>
</feature>
<feature type="region of interest" description="Disordered" evidence="3">
    <location>
        <begin position="1273"/>
        <end position="1402"/>
    </location>
</feature>
<feature type="coiled-coil region" evidence="2">
    <location>
        <begin position="906"/>
        <end position="1007"/>
    </location>
</feature>
<evidence type="ECO:0000256" key="4">
    <source>
        <dbReference type="SAM" id="SignalP"/>
    </source>
</evidence>
<dbReference type="GO" id="GO:0005789">
    <property type="term" value="C:endoplasmic reticulum membrane"/>
    <property type="evidence" value="ECO:0007669"/>
    <property type="project" value="TreeGrafter"/>
</dbReference>
<evidence type="ECO:0000256" key="3">
    <source>
        <dbReference type="SAM" id="MobiDB-lite"/>
    </source>
</evidence>
<sequence>MTKISPLTNVLFLLIAIASCAIPRCFAALSDKQLCYDPNCSEVISLAKTVLAYRANDHEVMSFGVNENVKVFSKGAGKRTDLWGVEINGKRGFAPKTFLNEYKVLQRNLLHEVPVYKFTDEVKDKVQAKTRKIHKAHPVLKDEVSHGDNKTLFSLAKPLNKNMQEDNFETKKLESAEEIHEIHSFMKDNLSRDKNKPPSLLAQAADKTVPEIETANVDNISPSYEVLDGTTFYFDSKPSIQQNLATKTMHATALPNEQASLPPTNLDSDDGDKTLFTNEKENTNDFDNKPEEFKLPVDIPEETNIKTLLENSETIIDPIVNTVSKDEPSRDPENGVKSVDSSTEDSTEYKKEESTEDIEDEGIFASIARKFNILSDSLETATAEGTISQNGNDMFTSEITSESKTRTERNIPATKTLLSIDPSITNKDDTEIQRENIRESIQSTIISKEEVKSEEETITIRLENAASRDVPLSSNFVYEDVYKPTPDVAPLILVNNISASNEADISSYVENIKIQEASMKEKIIEKIEGAIIFPMEGSATSPDAQKTTATKKSITTESNNDIEQTSPENPATYLGDAKKDVHKDVIAQVGEAAVNEILETSNLLPSVENISENIAKEVSSDDSIVGGSEGSLNRNTADIQLNVKSIVHSNVNKNDNLVHDASDGDVPIESNEFSNGVRSHNIVGPEQSADSSQKNTISEEKWASDEYLRNRNLAGIKEDFGHKNIENQFDNSVKGKDKTLLEHGDNINSKDKILSKDEDMKENSEQVQELESTFASHQRGVFSLSAAYIPLSYNIRRDGQLIAKINKLEKELLISTKECEVLSENLKSTKEKLHCIEDESFGSNEMVVSLKADLEASQIVKTELEDQVTMLEKDLESATEAGLELERMLREVLSSNNEVNPLAQSVEDLQARLDAQQAANESLTNALNLKSQEIETLSTDLAAAKKKCEEFERKLSRLQDELDTQRNLKNNIEKTLTDKVCSLEVQVNELSTEKSSLYQELRGKEIEVKELIEVMSQVNSNNFDVEKLYDVSRVKTEAVQLREERDELKMRLNDVEGAHQLLEEHMKLVKEEIVELSEQCKLAEKEKKDAETRLEVLSKFFKEKEAERQKEEAIWLQKQGEVVSTVERIHTMQNEIQNYKQQIEMLKREIVDQEREYKNQISTLETKSHEQWVIARQNERRMEEMRAEAGQLRNRLTLAEKNFNDSDSETKLHRLETNGETATSPPLFIGAESSGSPVMFSSAAPPPPPPSYLHCFPAHLPLPMASGFVRTSQYDSLSQRPPPLGGRLSSPPPMPPPLHPPGGRYENSASSPPPPLSPHLLPPFNRHRSPPPPPFGGDHIPLFPPPGSIVPPPIRTAAWTEDSLPLLRGPGFHHQREQRARNHKGSLHSSGESLDKVHHGKV</sequence>
<feature type="region of interest" description="Disordered" evidence="3">
    <location>
        <begin position="319"/>
        <end position="357"/>
    </location>
</feature>
<accession>A0A6P3WTH6</accession>
<feature type="chain" id="PRO_5028265061" evidence="4">
    <location>
        <begin position="28"/>
        <end position="1402"/>
    </location>
</feature>
<feature type="signal peptide" evidence="4">
    <location>
        <begin position="1"/>
        <end position="27"/>
    </location>
</feature>
<evidence type="ECO:0000256" key="1">
    <source>
        <dbReference type="ARBA" id="ARBA00023054"/>
    </source>
</evidence>
<dbReference type="InterPro" id="IPR036028">
    <property type="entry name" value="SH3-like_dom_sf"/>
</dbReference>
<organism evidence="5 6">
    <name type="scientific">Dinoponera quadriceps</name>
    <name type="common">South American ant</name>
    <dbReference type="NCBI Taxonomy" id="609295"/>
    <lineage>
        <taxon>Eukaryota</taxon>
        <taxon>Metazoa</taxon>
        <taxon>Ecdysozoa</taxon>
        <taxon>Arthropoda</taxon>
        <taxon>Hexapoda</taxon>
        <taxon>Insecta</taxon>
        <taxon>Pterygota</taxon>
        <taxon>Neoptera</taxon>
        <taxon>Endopterygota</taxon>
        <taxon>Hymenoptera</taxon>
        <taxon>Apocrita</taxon>
        <taxon>Aculeata</taxon>
        <taxon>Formicoidea</taxon>
        <taxon>Formicidae</taxon>
        <taxon>Ponerinae</taxon>
        <taxon>Ponerini</taxon>
        <taxon>Dinoponera</taxon>
    </lineage>
</organism>
<dbReference type="GO" id="GO:0070971">
    <property type="term" value="C:endoplasmic reticulum exit site"/>
    <property type="evidence" value="ECO:0007669"/>
    <property type="project" value="TreeGrafter"/>
</dbReference>